<dbReference type="EMBL" id="JACAZH010000007">
    <property type="protein sequence ID" value="KAF7364410.1"/>
    <property type="molecule type" value="Genomic_DNA"/>
</dbReference>
<proteinExistence type="predicted"/>
<sequence>MHSSLSLSNFSKLPSSLKIRATAVASGALQETQALHNDLERIPRRYLPFLLPAFHSALNTAHIPAILTRFNSLGLADIRTDVLQAHLCLGGMRKLAVSKVISADALPDLWRTAWQWIQFLDEYHDSFSGDSVDADTRYNTFLSLMRYLHGNDPQKPFFDSTTGVYVVVGRAWRHFIHGRDPLRGLSDVSYFLGLWFKGSTWGSAALEELFVGSGGTRTDLASMVVSHIKRFLPNPDSVVTQETFFHFMGVLSMVAGKSVTGHYDYAFRDALLLCGIVNALTTTAAALCHSTHPSARHLLEVVLPTLVDQIASLPPMRLPEALRAGLLEILFSSHNRNAISPVFISFLEEIFAPATICHPVLVQLQISLPQVPHRDAAAIFRDPALLTRWESLIETIESRFRILDEYRTGTLTAMRACDALECATICPKKRAQGLQWMLNYILLLHNMSNQ</sequence>
<name>A0A8H6YNK8_9AGAR</name>
<evidence type="ECO:0000313" key="2">
    <source>
        <dbReference type="Proteomes" id="UP000623467"/>
    </source>
</evidence>
<dbReference type="AlphaFoldDB" id="A0A8H6YNK8"/>
<reference evidence="1" key="1">
    <citation type="submission" date="2020-05" db="EMBL/GenBank/DDBJ databases">
        <title>Mycena genomes resolve the evolution of fungal bioluminescence.</title>
        <authorList>
            <person name="Tsai I.J."/>
        </authorList>
    </citation>
    <scope>NUCLEOTIDE SEQUENCE</scope>
    <source>
        <strain evidence="1">160909Yilan</strain>
    </source>
</reference>
<dbReference type="Proteomes" id="UP000623467">
    <property type="component" value="Unassembled WGS sequence"/>
</dbReference>
<protein>
    <submittedName>
        <fullName evidence="1">Uncharacterized protein</fullName>
    </submittedName>
</protein>
<comment type="caution">
    <text evidence="1">The sequence shown here is derived from an EMBL/GenBank/DDBJ whole genome shotgun (WGS) entry which is preliminary data.</text>
</comment>
<keyword evidence="2" id="KW-1185">Reference proteome</keyword>
<evidence type="ECO:0000313" key="1">
    <source>
        <dbReference type="EMBL" id="KAF7364410.1"/>
    </source>
</evidence>
<organism evidence="1 2">
    <name type="scientific">Mycena sanguinolenta</name>
    <dbReference type="NCBI Taxonomy" id="230812"/>
    <lineage>
        <taxon>Eukaryota</taxon>
        <taxon>Fungi</taxon>
        <taxon>Dikarya</taxon>
        <taxon>Basidiomycota</taxon>
        <taxon>Agaricomycotina</taxon>
        <taxon>Agaricomycetes</taxon>
        <taxon>Agaricomycetidae</taxon>
        <taxon>Agaricales</taxon>
        <taxon>Marasmiineae</taxon>
        <taxon>Mycenaceae</taxon>
        <taxon>Mycena</taxon>
    </lineage>
</organism>
<gene>
    <name evidence="1" type="ORF">MSAN_01101800</name>
</gene>
<accession>A0A8H6YNK8</accession>
<dbReference type="OrthoDB" id="3064659at2759"/>